<reference evidence="1" key="1">
    <citation type="submission" date="2021-06" db="EMBL/GenBank/DDBJ databases">
        <authorList>
            <person name="Kallberg Y."/>
            <person name="Tangrot J."/>
            <person name="Rosling A."/>
        </authorList>
    </citation>
    <scope>NUCLEOTIDE SEQUENCE</scope>
    <source>
        <strain evidence="1">CL551</strain>
    </source>
</reference>
<keyword evidence="2" id="KW-1185">Reference proteome</keyword>
<feature type="non-terminal residue" evidence="1">
    <location>
        <position position="123"/>
    </location>
</feature>
<comment type="caution">
    <text evidence="1">The sequence shown here is derived from an EMBL/GenBank/DDBJ whole genome shotgun (WGS) entry which is preliminary data.</text>
</comment>
<accession>A0A9N9J9U3</accession>
<dbReference type="EMBL" id="CAJVPV010047097">
    <property type="protein sequence ID" value="CAG8772004.1"/>
    <property type="molecule type" value="Genomic_DNA"/>
</dbReference>
<name>A0A9N9J9U3_9GLOM</name>
<feature type="non-terminal residue" evidence="1">
    <location>
        <position position="1"/>
    </location>
</feature>
<gene>
    <name evidence="1" type="ORF">AMORRO_LOCUS16650</name>
</gene>
<evidence type="ECO:0000313" key="2">
    <source>
        <dbReference type="Proteomes" id="UP000789342"/>
    </source>
</evidence>
<proteinExistence type="predicted"/>
<sequence length="123" mass="14038">SNLKNFIPHNLTKDEIFNHLPSSCIILCRLCGIARNSLLDITWETFLSEVDPIDSETEVVVKVCKYGSSEIVRHLEKCQFSSGHHPLKLDDSWTELSKRYIIVLEVECEHNGYRGTSEGFTVI</sequence>
<dbReference type="AlphaFoldDB" id="A0A9N9J9U3"/>
<organism evidence="1 2">
    <name type="scientific">Acaulospora morrowiae</name>
    <dbReference type="NCBI Taxonomy" id="94023"/>
    <lineage>
        <taxon>Eukaryota</taxon>
        <taxon>Fungi</taxon>
        <taxon>Fungi incertae sedis</taxon>
        <taxon>Mucoromycota</taxon>
        <taxon>Glomeromycotina</taxon>
        <taxon>Glomeromycetes</taxon>
        <taxon>Diversisporales</taxon>
        <taxon>Acaulosporaceae</taxon>
        <taxon>Acaulospora</taxon>
    </lineage>
</organism>
<protein>
    <submittedName>
        <fullName evidence="1">13973_t:CDS:1</fullName>
    </submittedName>
</protein>
<evidence type="ECO:0000313" key="1">
    <source>
        <dbReference type="EMBL" id="CAG8772004.1"/>
    </source>
</evidence>
<dbReference type="Proteomes" id="UP000789342">
    <property type="component" value="Unassembled WGS sequence"/>
</dbReference>